<reference evidence="2" key="1">
    <citation type="submission" date="2025-08" db="UniProtKB">
        <authorList>
            <consortium name="RefSeq"/>
        </authorList>
    </citation>
    <scope>IDENTIFICATION</scope>
    <source>
        <tissue evidence="2">Testes</tissue>
    </source>
</reference>
<proteinExistence type="predicted"/>
<evidence type="ECO:0000313" key="1">
    <source>
        <dbReference type="Proteomes" id="UP000694865"/>
    </source>
</evidence>
<gene>
    <name evidence="2" type="primary">LOC102802686</name>
</gene>
<name>A0ABM0MTR5_SACKO</name>
<dbReference type="RefSeq" id="XP_006823406.1">
    <property type="nucleotide sequence ID" value="XM_006823343.1"/>
</dbReference>
<sequence>MDQATEDELFWSDVSVRKVTSGTQLKCFKEVGNVKGNLNSDGAVNSCTPMAGPRKSPSDELPSCHSTANYEHRDDQKVDVIEDEVIVSRAIVDLSIARAKQQFAREELATSVDSNINIDLFVKDYVQEVISGAILVYFGAQM</sequence>
<protein>
    <submittedName>
        <fullName evidence="2">Uncharacterized protein LOC102802686</fullName>
    </submittedName>
</protein>
<organism evidence="1 2">
    <name type="scientific">Saccoglossus kowalevskii</name>
    <name type="common">Acorn worm</name>
    <dbReference type="NCBI Taxonomy" id="10224"/>
    <lineage>
        <taxon>Eukaryota</taxon>
        <taxon>Metazoa</taxon>
        <taxon>Hemichordata</taxon>
        <taxon>Enteropneusta</taxon>
        <taxon>Harrimaniidae</taxon>
        <taxon>Saccoglossus</taxon>
    </lineage>
</organism>
<dbReference type="Proteomes" id="UP000694865">
    <property type="component" value="Unplaced"/>
</dbReference>
<keyword evidence="1" id="KW-1185">Reference proteome</keyword>
<evidence type="ECO:0000313" key="2">
    <source>
        <dbReference type="RefSeq" id="XP_006823406.1"/>
    </source>
</evidence>
<accession>A0ABM0MTR5</accession>
<dbReference type="GeneID" id="102802686"/>